<sequence>MKVAFKAPDFWWQAPSWQAAALSPLALTYGAVAARNLDKGRRAPLSVPVLCVGNPTVGGAGKTPTAMALARAAIALGRTPGFVTRGYRRKGSAILVVDGDRHTASQTGDEPLLLAKIAPTAVSADRRKAAERLIDEYGCDLIIMDDGFQSARLRTDYALLAVDARRGLGNWQVFPSGPLRAPLKTQLAHASAILMIGTGEAGAAVVSEAARSNHPVFRAHLLAENGQRFQGMPVLGFAGIGHPQKFTETLKACGARVEMTRAFPDHHAYRPQDLARLSQEAWKNGLQLVTTAKDAARLATGTEAARLFLAECEVLDVTLSFENAGAASAIVKETLANFHRRRFGA</sequence>
<reference evidence="14 15" key="1">
    <citation type="submission" date="2023-12" db="EMBL/GenBank/DDBJ databases">
        <title>Description of Novel Strain Fulvimarina sp. 2208YS6-2-32 isolated from Uroteuthis (Photololigo) edulis.</title>
        <authorList>
            <person name="Park J.-S."/>
        </authorList>
    </citation>
    <scope>NUCLEOTIDE SEQUENCE [LARGE SCALE GENOMIC DNA]</scope>
    <source>
        <strain evidence="14 15">2208YS6-2-32</strain>
    </source>
</reference>
<evidence type="ECO:0000313" key="15">
    <source>
        <dbReference type="Proteomes" id="UP001294412"/>
    </source>
</evidence>
<evidence type="ECO:0000256" key="10">
    <source>
        <dbReference type="ARBA" id="ARBA00022840"/>
    </source>
</evidence>
<feature type="binding site" evidence="13">
    <location>
        <begin position="56"/>
        <end position="63"/>
    </location>
    <ligand>
        <name>ATP</name>
        <dbReference type="ChEBI" id="CHEBI:30616"/>
    </ligand>
</feature>
<dbReference type="PANTHER" id="PTHR42724:SF1">
    <property type="entry name" value="TETRAACYLDISACCHARIDE 4'-KINASE, MITOCHONDRIAL-RELATED"/>
    <property type="match status" value="1"/>
</dbReference>
<dbReference type="EC" id="2.7.1.130" evidence="3 13"/>
<keyword evidence="6 13" id="KW-0441">Lipid A biosynthesis</keyword>
<evidence type="ECO:0000256" key="3">
    <source>
        <dbReference type="ARBA" id="ARBA00012071"/>
    </source>
</evidence>
<evidence type="ECO:0000256" key="12">
    <source>
        <dbReference type="ARBA" id="ARBA00029757"/>
    </source>
</evidence>
<dbReference type="Pfam" id="PF02606">
    <property type="entry name" value="LpxK"/>
    <property type="match status" value="1"/>
</dbReference>
<evidence type="ECO:0000256" key="1">
    <source>
        <dbReference type="ARBA" id="ARBA00002274"/>
    </source>
</evidence>
<evidence type="ECO:0000256" key="8">
    <source>
        <dbReference type="ARBA" id="ARBA00022741"/>
    </source>
</evidence>
<accession>A0ABU5I1V1</accession>
<keyword evidence="7 13" id="KW-0808">Transferase</keyword>
<dbReference type="RefSeq" id="WP_322186780.1">
    <property type="nucleotide sequence ID" value="NZ_JAXLPB010000002.1"/>
</dbReference>
<keyword evidence="15" id="KW-1185">Reference proteome</keyword>
<evidence type="ECO:0000256" key="11">
    <source>
        <dbReference type="ARBA" id="ARBA00023098"/>
    </source>
</evidence>
<dbReference type="InterPro" id="IPR003758">
    <property type="entry name" value="LpxK"/>
</dbReference>
<dbReference type="EMBL" id="JAXLPB010000002">
    <property type="protein sequence ID" value="MDY8109339.1"/>
    <property type="molecule type" value="Genomic_DNA"/>
</dbReference>
<keyword evidence="9 13" id="KW-0418">Kinase</keyword>
<organism evidence="14 15">
    <name type="scientific">Fulvimarina uroteuthidis</name>
    <dbReference type="NCBI Taxonomy" id="3098149"/>
    <lineage>
        <taxon>Bacteria</taxon>
        <taxon>Pseudomonadati</taxon>
        <taxon>Pseudomonadota</taxon>
        <taxon>Alphaproteobacteria</taxon>
        <taxon>Hyphomicrobiales</taxon>
        <taxon>Aurantimonadaceae</taxon>
        <taxon>Fulvimarina</taxon>
    </lineage>
</organism>
<evidence type="ECO:0000256" key="9">
    <source>
        <dbReference type="ARBA" id="ARBA00022777"/>
    </source>
</evidence>
<dbReference type="PANTHER" id="PTHR42724">
    <property type="entry name" value="TETRAACYLDISACCHARIDE 4'-KINASE"/>
    <property type="match status" value="1"/>
</dbReference>
<evidence type="ECO:0000256" key="6">
    <source>
        <dbReference type="ARBA" id="ARBA00022556"/>
    </source>
</evidence>
<dbReference type="Proteomes" id="UP001294412">
    <property type="component" value="Unassembled WGS sequence"/>
</dbReference>
<comment type="caution">
    <text evidence="14">The sequence shown here is derived from an EMBL/GenBank/DDBJ whole genome shotgun (WGS) entry which is preliminary data.</text>
</comment>
<keyword evidence="8 13" id="KW-0547">Nucleotide-binding</keyword>
<gene>
    <name evidence="13 14" type="primary">lpxK</name>
    <name evidence="14" type="ORF">U0C82_09320</name>
</gene>
<protein>
    <recommendedName>
        <fullName evidence="4 13">Tetraacyldisaccharide 4'-kinase</fullName>
        <ecNumber evidence="3 13">2.7.1.130</ecNumber>
    </recommendedName>
    <alternativeName>
        <fullName evidence="12 13">Lipid A 4'-kinase</fullName>
    </alternativeName>
</protein>
<comment type="similarity">
    <text evidence="13">Belongs to the LpxK family.</text>
</comment>
<name>A0ABU5I1V1_9HYPH</name>
<dbReference type="GO" id="GO:0009029">
    <property type="term" value="F:lipid-A 4'-kinase activity"/>
    <property type="evidence" value="ECO:0007669"/>
    <property type="project" value="UniProtKB-EC"/>
</dbReference>
<evidence type="ECO:0000256" key="13">
    <source>
        <dbReference type="HAMAP-Rule" id="MF_00409"/>
    </source>
</evidence>
<evidence type="ECO:0000256" key="7">
    <source>
        <dbReference type="ARBA" id="ARBA00022679"/>
    </source>
</evidence>
<evidence type="ECO:0000256" key="4">
    <source>
        <dbReference type="ARBA" id="ARBA00016436"/>
    </source>
</evidence>
<dbReference type="SUPFAM" id="SSF52540">
    <property type="entry name" value="P-loop containing nucleoside triphosphate hydrolases"/>
    <property type="match status" value="1"/>
</dbReference>
<evidence type="ECO:0000313" key="14">
    <source>
        <dbReference type="EMBL" id="MDY8109339.1"/>
    </source>
</evidence>
<evidence type="ECO:0000256" key="2">
    <source>
        <dbReference type="ARBA" id="ARBA00004870"/>
    </source>
</evidence>
<dbReference type="NCBIfam" id="TIGR00682">
    <property type="entry name" value="lpxK"/>
    <property type="match status" value="1"/>
</dbReference>
<keyword evidence="10 13" id="KW-0067">ATP-binding</keyword>
<dbReference type="HAMAP" id="MF_00409">
    <property type="entry name" value="LpxK"/>
    <property type="match status" value="1"/>
</dbReference>
<keyword evidence="5 13" id="KW-0444">Lipid biosynthesis</keyword>
<keyword evidence="11 13" id="KW-0443">Lipid metabolism</keyword>
<proteinExistence type="inferred from homology"/>
<comment type="function">
    <text evidence="1 13">Transfers the gamma-phosphate of ATP to the 4'-position of a tetraacyldisaccharide 1-phosphate intermediate (termed DS-1-P) to form tetraacyldisaccharide 1,4'-bis-phosphate (lipid IVA).</text>
</comment>
<comment type="catalytic activity">
    <reaction evidence="13">
        <text>a lipid A disaccharide + ATP = a lipid IVA + ADP + H(+)</text>
        <dbReference type="Rhea" id="RHEA:67840"/>
        <dbReference type="ChEBI" id="CHEBI:15378"/>
        <dbReference type="ChEBI" id="CHEBI:30616"/>
        <dbReference type="ChEBI" id="CHEBI:176343"/>
        <dbReference type="ChEBI" id="CHEBI:176425"/>
        <dbReference type="ChEBI" id="CHEBI:456216"/>
        <dbReference type="EC" id="2.7.1.130"/>
    </reaction>
</comment>
<comment type="pathway">
    <text evidence="2 13">Glycolipid biosynthesis; lipid IV(A) biosynthesis; lipid IV(A) from (3R)-3-hydroxytetradecanoyl-[acyl-carrier-protein] and UDP-N-acetyl-alpha-D-glucosamine: step 6/6.</text>
</comment>
<evidence type="ECO:0000256" key="5">
    <source>
        <dbReference type="ARBA" id="ARBA00022516"/>
    </source>
</evidence>
<dbReference type="InterPro" id="IPR027417">
    <property type="entry name" value="P-loop_NTPase"/>
</dbReference>